<evidence type="ECO:0000256" key="1">
    <source>
        <dbReference type="ARBA" id="ARBA00004370"/>
    </source>
</evidence>
<dbReference type="PANTHER" id="PTHR43025">
    <property type="entry name" value="MONOGALACTOSYLDIACYLGLYCEROL SYNTHASE"/>
    <property type="match status" value="1"/>
</dbReference>
<dbReference type="EMBL" id="CP128355">
    <property type="protein sequence ID" value="XAF69713.1"/>
    <property type="molecule type" value="Genomic_DNA"/>
</dbReference>
<dbReference type="SUPFAM" id="SSF53756">
    <property type="entry name" value="UDP-Glycosyltransferase/glycogen phosphorylase"/>
    <property type="match status" value="1"/>
</dbReference>
<evidence type="ECO:0000256" key="7">
    <source>
        <dbReference type="ARBA" id="ARBA00023136"/>
    </source>
</evidence>
<sequence length="391" mass="44927">MVTQNKKILIITGSFGNGHLQVTQSIVNQFNEMKLDNLTVIEHDLFLEAHPILTSLTKKWYINSFKYFRNMYKAFYYSRPDQLDKCFYKYYGINKLINLLLKEKPDLILLTFPTPVMSVLTEQFDMNIPIATVMTDYRMHKNWVTPFSQRYYVATKDLKQEFKDIGIPSESIKVTGIPIADKFEEEIDKTSWLQQNNLDPSKPTILMSAGAFGVSKGFDQMIKEILASSPHSQVVMICGKSKELKRTLSAQFKDYDNVLILGYTKHMNEWMASSQLMITKPGGITISEALTRQIPMIFLNPAPGQELENAIYFEEKGYGRIANTPEEAIQQVSKLTHSPTKLSSMSQTMSEARIQYSTYKLCKDLLDLLNHSSRYEDVYGKVPLYAKLFVK</sequence>
<organism evidence="13 14">
    <name type="scientific">Staphylococcus hsinchuensis</name>
    <dbReference type="NCBI Taxonomy" id="3051183"/>
    <lineage>
        <taxon>Bacteria</taxon>
        <taxon>Bacillati</taxon>
        <taxon>Bacillota</taxon>
        <taxon>Bacilli</taxon>
        <taxon>Bacillales</taxon>
        <taxon>Staphylococcaceae</taxon>
        <taxon>Staphylococcus</taxon>
    </lineage>
</organism>
<comment type="catalytic activity">
    <reaction evidence="10">
        <text>a 1,2-diacyl-sn-glycerol + UDP-alpha-D-glucose = a 1,2-diacyl-3-O-(beta-D-glucopyranosyl)-sn-glycerol + UDP + H(+)</text>
        <dbReference type="Rhea" id="RHEA:17285"/>
        <dbReference type="ChEBI" id="CHEBI:15378"/>
        <dbReference type="ChEBI" id="CHEBI:17815"/>
        <dbReference type="ChEBI" id="CHEBI:58223"/>
        <dbReference type="ChEBI" id="CHEBI:58885"/>
        <dbReference type="ChEBI" id="CHEBI:75799"/>
    </reaction>
</comment>
<comment type="subcellular location">
    <subcellularLocation>
        <location evidence="10">Cell membrane</location>
    </subcellularLocation>
    <subcellularLocation>
        <location evidence="1">Membrane</location>
    </subcellularLocation>
</comment>
<evidence type="ECO:0000256" key="10">
    <source>
        <dbReference type="HAMAP-Rule" id="MF_01280"/>
    </source>
</evidence>
<keyword evidence="8 10" id="KW-0119">Carbohydrate metabolism</keyword>
<dbReference type="InterPro" id="IPR050519">
    <property type="entry name" value="Glycosyltransf_28_UgtP"/>
</dbReference>
<keyword evidence="4 10" id="KW-0328">Glycosyltransferase</keyword>
<dbReference type="CDD" id="cd17507">
    <property type="entry name" value="GT28_Beta-DGS-like"/>
    <property type="match status" value="1"/>
</dbReference>
<comment type="similarity">
    <text evidence="10">Belongs to the glycosyltransferase 28 family. UgtP subfamily.</text>
</comment>
<reference evidence="13 14" key="1">
    <citation type="journal article" date="2024" name="Pathogens">
        <title>Staphylococcus hsinchuensis sp. nov., Isolated from Soymilk.</title>
        <authorList>
            <person name="Wang Y.T."/>
            <person name="Lin Y.C."/>
            <person name="Hsieh Y.H."/>
            <person name="Lin Y.T."/>
            <person name="Hamada M."/>
            <person name="Chen C.C."/>
            <person name="Liou J.S."/>
            <person name="Lee A.Y."/>
            <person name="Zhang W.L."/>
            <person name="Chen Y.T."/>
            <person name="Huang C.H."/>
        </authorList>
    </citation>
    <scope>NUCLEOTIDE SEQUENCE [LARGE SCALE GENOMIC DNA]</scope>
    <source>
        <strain evidence="13 14">H164</strain>
    </source>
</reference>
<dbReference type="NCBIfam" id="NF010134">
    <property type="entry name" value="PRK13608.1"/>
    <property type="match status" value="1"/>
</dbReference>
<dbReference type="Proteomes" id="UP001436297">
    <property type="component" value="Chromosome"/>
</dbReference>
<dbReference type="Pfam" id="PF04101">
    <property type="entry name" value="Glyco_tran_28_C"/>
    <property type="match status" value="1"/>
</dbReference>
<keyword evidence="3 10" id="KW-0444">Lipid biosynthesis</keyword>
<keyword evidence="14" id="KW-1185">Reference proteome</keyword>
<name>A0ABZ3EA49_9STAP</name>
<evidence type="ECO:0000256" key="3">
    <source>
        <dbReference type="ARBA" id="ARBA00022516"/>
    </source>
</evidence>
<dbReference type="InterPro" id="IPR009695">
    <property type="entry name" value="Diacylglyc_glucosyltr_N"/>
</dbReference>
<feature type="domain" description="Diacylglycerol glucosyltransferase N-terminal" evidence="12">
    <location>
        <begin position="19"/>
        <end position="179"/>
    </location>
</feature>
<proteinExistence type="inferred from homology"/>
<evidence type="ECO:0000259" key="12">
    <source>
        <dbReference type="Pfam" id="PF06925"/>
    </source>
</evidence>
<comment type="catalytic activity">
    <reaction evidence="9 10">
        <text>a 1,2-diacyl-3-O-(beta-D-glucopyranosyl)-sn-glycerol + UDP-alpha-D-glucose = a 1,2-diacyl-3-O-(beta-D-Glc-(1-&gt;6)-beta-D-Glc)-sn-glycerol + UDP + H(+)</text>
        <dbReference type="Rhea" id="RHEA:39031"/>
        <dbReference type="ChEBI" id="CHEBI:15378"/>
        <dbReference type="ChEBI" id="CHEBI:58223"/>
        <dbReference type="ChEBI" id="CHEBI:58885"/>
        <dbReference type="ChEBI" id="CHEBI:75799"/>
        <dbReference type="ChEBI" id="CHEBI:76264"/>
        <dbReference type="EC" id="2.4.1.315"/>
    </reaction>
</comment>
<evidence type="ECO:0000256" key="9">
    <source>
        <dbReference type="ARBA" id="ARBA00047791"/>
    </source>
</evidence>
<comment type="function">
    <text evidence="10">Processive glucosyltransferase involved in the biosynthesis of both the bilayer- and non-bilayer-forming membrane glucolipids. Is able to successively transfer two glucosyl residues to diacylglycerol (DAG), thereby catalyzing the formation of beta-monoglucosyl-DAG (3-O-(beta-D-glucopyranosyl)-1,2-diacyl-sn-glycerol) and beta-diglucosyl-DAG (3-O-(beta-D-glucopyranosyl-beta-(1-&gt;6)-D-glucopyranosyl)-1,2-diacyl-sn-glycerol). Beta-diglucosyl-DAG is the predominant glycolipid found in Bacillales and is also used as a membrane anchor for lipoteichoic acid (LTA).</text>
</comment>
<keyword evidence="7 10" id="KW-0472">Membrane</keyword>
<dbReference type="InterPro" id="IPR007235">
    <property type="entry name" value="Glyco_trans_28_C"/>
</dbReference>
<evidence type="ECO:0000256" key="5">
    <source>
        <dbReference type="ARBA" id="ARBA00022679"/>
    </source>
</evidence>
<evidence type="ECO:0000256" key="4">
    <source>
        <dbReference type="ARBA" id="ARBA00022676"/>
    </source>
</evidence>
<evidence type="ECO:0000256" key="8">
    <source>
        <dbReference type="ARBA" id="ARBA00023277"/>
    </source>
</evidence>
<dbReference type="Gene3D" id="3.40.50.2000">
    <property type="entry name" value="Glycogen Phosphorylase B"/>
    <property type="match status" value="1"/>
</dbReference>
<dbReference type="EC" id="2.4.1.315" evidence="10"/>
<keyword evidence="5 10" id="KW-0808">Transferase</keyword>
<evidence type="ECO:0000313" key="13">
    <source>
        <dbReference type="EMBL" id="XAF69713.1"/>
    </source>
</evidence>
<keyword evidence="6 10" id="KW-0443">Lipid metabolism</keyword>
<dbReference type="InterPro" id="IPR023589">
    <property type="entry name" value="Pro_diacylglycrl_glcsylTrfase"/>
</dbReference>
<comment type="pathway">
    <text evidence="10">Glycolipid metabolism; diglucosyl-diacylglycerol biosynthesis.</text>
</comment>
<dbReference type="HAMAP" id="MF_01280">
    <property type="entry name" value="Diacylglyc_glucosyltr"/>
    <property type="match status" value="1"/>
</dbReference>
<dbReference type="RefSeq" id="WP_251519437.1">
    <property type="nucleotide sequence ID" value="NZ_CP128355.1"/>
</dbReference>
<dbReference type="Pfam" id="PF06925">
    <property type="entry name" value="MGDG_synth"/>
    <property type="match status" value="1"/>
</dbReference>
<evidence type="ECO:0000259" key="11">
    <source>
        <dbReference type="Pfam" id="PF04101"/>
    </source>
</evidence>
<keyword evidence="2 10" id="KW-1003">Cell membrane</keyword>
<evidence type="ECO:0000313" key="14">
    <source>
        <dbReference type="Proteomes" id="UP001436297"/>
    </source>
</evidence>
<protein>
    <recommendedName>
        <fullName evidence="10">Processive diacylglycerol beta-glucosyltransferase</fullName>
        <ecNumber evidence="10">2.4.1.315</ecNumber>
    </recommendedName>
    <alternativeName>
        <fullName evidence="10">Beta-diglucosyldiacylglycerol synthase</fullName>
        <shortName evidence="10">Beta-DGS</shortName>
        <shortName evidence="10">DGlcDAG synthase</shortName>
        <shortName evidence="10">Glc2-DAG synthase</shortName>
    </alternativeName>
    <alternativeName>
        <fullName evidence="10">Beta-gentiobiosyldiacylglycerol synthase</fullName>
    </alternativeName>
    <alternativeName>
        <fullName evidence="10">Beta-monoglucosyldiacylglycerol synthase</fullName>
        <shortName evidence="10">Beta-MGS</shortName>
        <shortName evidence="10">MGlcDAG synthase</shortName>
    </alternativeName>
    <alternativeName>
        <fullName evidence="10">Diglucosyl diacylglycerol synthase (1,6-linking)</fullName>
    </alternativeName>
    <alternativeName>
        <fullName evidence="10">Glucosyl-beta-1,6-glucosyldiacylglycerol synthase</fullName>
    </alternativeName>
    <alternativeName>
        <fullName evidence="10">UDP glucosyltransferase</fullName>
    </alternativeName>
    <alternativeName>
        <fullName evidence="10">UDP-glucose:1,2-diacylglycerol-3-beta-D-glucosyltransferase</fullName>
    </alternativeName>
</protein>
<gene>
    <name evidence="10" type="primary">ugtP</name>
    <name evidence="13" type="ORF">QQM35_06450</name>
</gene>
<evidence type="ECO:0000256" key="6">
    <source>
        <dbReference type="ARBA" id="ARBA00023098"/>
    </source>
</evidence>
<evidence type="ECO:0000256" key="2">
    <source>
        <dbReference type="ARBA" id="ARBA00022475"/>
    </source>
</evidence>
<accession>A0ABZ3EA49</accession>
<feature type="domain" description="Glycosyl transferase family 28 C-terminal" evidence="11">
    <location>
        <begin position="224"/>
        <end position="349"/>
    </location>
</feature>
<dbReference type="PANTHER" id="PTHR43025:SF3">
    <property type="entry name" value="MONOGALACTOSYLDIACYLGLYCEROL SYNTHASE 1, CHLOROPLASTIC"/>
    <property type="match status" value="1"/>
</dbReference>